<comment type="similarity">
    <text evidence="1">Belongs to the dUTPase family.</text>
</comment>
<name>A0A094WHC8_9BACT</name>
<protein>
    <recommendedName>
        <fullName evidence="2">dUTP diphosphatase</fullName>
        <ecNumber evidence="2">3.6.1.23</ecNumber>
    </recommendedName>
</protein>
<evidence type="ECO:0000256" key="5">
    <source>
        <dbReference type="ARBA" id="ARBA00022842"/>
    </source>
</evidence>
<evidence type="ECO:0000256" key="2">
    <source>
        <dbReference type="ARBA" id="ARBA00012379"/>
    </source>
</evidence>
<dbReference type="Proteomes" id="UP000029452">
    <property type="component" value="Unassembled WGS sequence"/>
</dbReference>
<dbReference type="InterPro" id="IPR008181">
    <property type="entry name" value="dUTPase"/>
</dbReference>
<dbReference type="GO" id="GO:0000287">
    <property type="term" value="F:magnesium ion binding"/>
    <property type="evidence" value="ECO:0007669"/>
    <property type="project" value="InterPro"/>
</dbReference>
<evidence type="ECO:0000313" key="10">
    <source>
        <dbReference type="Proteomes" id="UP000029452"/>
    </source>
</evidence>
<evidence type="ECO:0000256" key="7">
    <source>
        <dbReference type="ARBA" id="ARBA00047686"/>
    </source>
</evidence>
<dbReference type="InterPro" id="IPR029054">
    <property type="entry name" value="dUTPase-like"/>
</dbReference>
<organism evidence="9 10">
    <name type="scientific">Leptospirillum ferriphilum</name>
    <dbReference type="NCBI Taxonomy" id="178606"/>
    <lineage>
        <taxon>Bacteria</taxon>
        <taxon>Pseudomonadati</taxon>
        <taxon>Nitrospirota</taxon>
        <taxon>Nitrospiria</taxon>
        <taxon>Nitrospirales</taxon>
        <taxon>Nitrospiraceae</taxon>
        <taxon>Leptospirillum</taxon>
    </lineage>
</organism>
<evidence type="ECO:0000256" key="6">
    <source>
        <dbReference type="ARBA" id="ARBA00023080"/>
    </source>
</evidence>
<dbReference type="SUPFAM" id="SSF51283">
    <property type="entry name" value="dUTPase-like"/>
    <property type="match status" value="1"/>
</dbReference>
<gene>
    <name evidence="9" type="ORF">LptCag_2491</name>
</gene>
<dbReference type="RefSeq" id="WP_023524338.1">
    <property type="nucleotide sequence ID" value="NZ_JBPKCJ010000001.1"/>
</dbReference>
<accession>A0A094WHC8</accession>
<proteinExistence type="inferred from homology"/>
<reference evidence="9 10" key="1">
    <citation type="submission" date="2014-06" db="EMBL/GenBank/DDBJ databases">
        <title>Draft genome sequence of iron oxidizing acidophile Leptospirillum ferriphilum DSM14647.</title>
        <authorList>
            <person name="Cardenas J.P."/>
            <person name="Lazcano M."/>
            <person name="Ossandon F.J."/>
            <person name="Corbett M."/>
            <person name="Holmes D.S."/>
            <person name="Watkin E."/>
        </authorList>
    </citation>
    <scope>NUCLEOTIDE SEQUENCE [LARGE SCALE GENOMIC DNA]</scope>
    <source>
        <strain evidence="9 10">DSM 14647</strain>
    </source>
</reference>
<dbReference type="CDD" id="cd07557">
    <property type="entry name" value="trimeric_dUTPase"/>
    <property type="match status" value="1"/>
</dbReference>
<comment type="caution">
    <text evidence="9">The sequence shown here is derived from an EMBL/GenBank/DDBJ whole genome shotgun (WGS) entry which is preliminary data.</text>
</comment>
<keyword evidence="4 9" id="KW-0378">Hydrolase</keyword>
<comment type="catalytic activity">
    <reaction evidence="7">
        <text>dUTP + H2O = dUMP + diphosphate + H(+)</text>
        <dbReference type="Rhea" id="RHEA:10248"/>
        <dbReference type="ChEBI" id="CHEBI:15377"/>
        <dbReference type="ChEBI" id="CHEBI:15378"/>
        <dbReference type="ChEBI" id="CHEBI:33019"/>
        <dbReference type="ChEBI" id="CHEBI:61555"/>
        <dbReference type="ChEBI" id="CHEBI:246422"/>
        <dbReference type="EC" id="3.6.1.23"/>
    </reaction>
</comment>
<evidence type="ECO:0000256" key="3">
    <source>
        <dbReference type="ARBA" id="ARBA00022723"/>
    </source>
</evidence>
<dbReference type="GO" id="GO:0046081">
    <property type="term" value="P:dUTP catabolic process"/>
    <property type="evidence" value="ECO:0007669"/>
    <property type="project" value="InterPro"/>
</dbReference>
<evidence type="ECO:0000256" key="1">
    <source>
        <dbReference type="ARBA" id="ARBA00006581"/>
    </source>
</evidence>
<dbReference type="GO" id="GO:0004170">
    <property type="term" value="F:dUTP diphosphatase activity"/>
    <property type="evidence" value="ECO:0007669"/>
    <property type="project" value="UniProtKB-EC"/>
</dbReference>
<dbReference type="PANTHER" id="PTHR11241">
    <property type="entry name" value="DEOXYURIDINE 5'-TRIPHOSPHATE NUCLEOTIDOHYDROLASE"/>
    <property type="match status" value="1"/>
</dbReference>
<dbReference type="FunFam" id="2.70.40.10:FF:000002">
    <property type="entry name" value="dUTP diphosphatase"/>
    <property type="match status" value="1"/>
</dbReference>
<dbReference type="AlphaFoldDB" id="A0A094WHC8"/>
<dbReference type="EMBL" id="JPGK01000001">
    <property type="protein sequence ID" value="KGA95057.1"/>
    <property type="molecule type" value="Genomic_DNA"/>
</dbReference>
<dbReference type="PANTHER" id="PTHR11241:SF0">
    <property type="entry name" value="DEOXYURIDINE 5'-TRIPHOSPHATE NUCLEOTIDOHYDROLASE"/>
    <property type="match status" value="1"/>
</dbReference>
<evidence type="ECO:0000313" key="9">
    <source>
        <dbReference type="EMBL" id="KGA95057.1"/>
    </source>
</evidence>
<dbReference type="NCBIfam" id="TIGR00576">
    <property type="entry name" value="dut"/>
    <property type="match status" value="1"/>
</dbReference>
<dbReference type="InterPro" id="IPR033704">
    <property type="entry name" value="dUTPase_trimeric"/>
</dbReference>
<dbReference type="Pfam" id="PF00692">
    <property type="entry name" value="dUTPase"/>
    <property type="match status" value="1"/>
</dbReference>
<feature type="domain" description="dUTPase-like" evidence="8">
    <location>
        <begin position="24"/>
        <end position="156"/>
    </location>
</feature>
<dbReference type="EC" id="3.6.1.23" evidence="2"/>
<evidence type="ECO:0000259" key="8">
    <source>
        <dbReference type="Pfam" id="PF00692"/>
    </source>
</evidence>
<dbReference type="NCBIfam" id="NF001862">
    <property type="entry name" value="PRK00601.1"/>
    <property type="match status" value="1"/>
</dbReference>
<dbReference type="GO" id="GO:0006226">
    <property type="term" value="P:dUMP biosynthetic process"/>
    <property type="evidence" value="ECO:0007669"/>
    <property type="project" value="InterPro"/>
</dbReference>
<sequence length="157" mass="16705">MKKKEPGDSPVIRVRILDGRLPDPFPLPSFSTPGSAGMDLRAMPDGPLRLAPGERVRIPSGIAIHIGDPSVAGLVFPRSGLGSRGLVLSNLTGVIDADYTGPLTLALWNAGEEPLDIRPGDRVAQIVFVSVVRPVWEVVDEHHFTERGEGGFGHTGS</sequence>
<keyword evidence="5" id="KW-0460">Magnesium</keyword>
<dbReference type="InterPro" id="IPR036157">
    <property type="entry name" value="dUTPase-like_sf"/>
</dbReference>
<keyword evidence="6" id="KW-0546">Nucleotide metabolism</keyword>
<evidence type="ECO:0000256" key="4">
    <source>
        <dbReference type="ARBA" id="ARBA00022801"/>
    </source>
</evidence>
<dbReference type="Gene3D" id="2.70.40.10">
    <property type="match status" value="1"/>
</dbReference>
<keyword evidence="3" id="KW-0479">Metal-binding</keyword>
<dbReference type="PATRIC" id="fig|178606.4.peg.273"/>